<name>A0A2W5QXQ4_9SPHN</name>
<dbReference type="PANTHER" id="PTHR46696:SF1">
    <property type="entry name" value="CYTOCHROME P450 YJIB-RELATED"/>
    <property type="match status" value="1"/>
</dbReference>
<keyword evidence="2" id="KW-0503">Monooxygenase</keyword>
<keyword evidence="2" id="KW-0479">Metal-binding</keyword>
<reference evidence="3 4" key="1">
    <citation type="submission" date="2017-08" db="EMBL/GenBank/DDBJ databases">
        <title>Infants hospitalized years apart are colonized by the same room-sourced microbial strains.</title>
        <authorList>
            <person name="Brooks B."/>
            <person name="Olm M.R."/>
            <person name="Firek B.A."/>
            <person name="Baker R."/>
            <person name="Thomas B.C."/>
            <person name="Morowitz M.J."/>
            <person name="Banfield J.F."/>
        </authorList>
    </citation>
    <scope>NUCLEOTIDE SEQUENCE [LARGE SCALE GENOMIC DNA]</scope>
    <source>
        <strain evidence="3">S2_005_001_R1_22</strain>
    </source>
</reference>
<keyword evidence="2" id="KW-0349">Heme</keyword>
<evidence type="ECO:0000313" key="4">
    <source>
        <dbReference type="Proteomes" id="UP000249229"/>
    </source>
</evidence>
<comment type="caution">
    <text evidence="3">The sequence shown here is derived from an EMBL/GenBank/DDBJ whole genome shotgun (WGS) entry which is preliminary data.</text>
</comment>
<proteinExistence type="inferred from homology"/>
<gene>
    <name evidence="3" type="ORF">DI544_11145</name>
</gene>
<sequence length="397" mass="42983">MEEEAGMSERRFPVATHDIFSDESILDPFGFDGRMREMGPVVWLEQFSSWFVGQHDAARAVYADPRTFSSKTIPFGSRDSIAPPILLSDDAPAHTKDRAAIMPVLAPASLKAGSAHFAAVADEMVDRLLDEGEGDAYQFTAGFVLRAFPDMLGLPEEGRGSLIDFGQAILNAFGAMNERTQAALARASEGFAWVETQCAREKVSRDGLAERIYALADAGKVSDVEAGLLVRTVLAAGFDTTILAITSAIAHLARDPAQWAKVRDNPALLKNAFEETLRFQPPGRYSNRAVTVDCEVGGVAMKAGDQIAIGLAATGRDPRKWDDPDTFDVERRAVGHLTFGFGVHACIGQVLARMEYEALLSALARRVGTMELTGEPQPMMNNVTTGFSVVPFRVRAA</sequence>
<dbReference type="PROSITE" id="PS00086">
    <property type="entry name" value="CYTOCHROME_P450"/>
    <property type="match status" value="1"/>
</dbReference>
<dbReference type="Proteomes" id="UP000249229">
    <property type="component" value="Unassembled WGS sequence"/>
</dbReference>
<evidence type="ECO:0000313" key="3">
    <source>
        <dbReference type="EMBL" id="PZQ59673.1"/>
    </source>
</evidence>
<protein>
    <submittedName>
        <fullName evidence="3">Cytochrome P450</fullName>
    </submittedName>
</protein>
<dbReference type="Gene3D" id="1.10.630.10">
    <property type="entry name" value="Cytochrome P450"/>
    <property type="match status" value="1"/>
</dbReference>
<dbReference type="InterPro" id="IPR001128">
    <property type="entry name" value="Cyt_P450"/>
</dbReference>
<dbReference type="InterPro" id="IPR017972">
    <property type="entry name" value="Cyt_P450_CS"/>
</dbReference>
<dbReference type="GO" id="GO:0004497">
    <property type="term" value="F:monooxygenase activity"/>
    <property type="evidence" value="ECO:0007669"/>
    <property type="project" value="UniProtKB-KW"/>
</dbReference>
<dbReference type="GO" id="GO:0005506">
    <property type="term" value="F:iron ion binding"/>
    <property type="evidence" value="ECO:0007669"/>
    <property type="project" value="InterPro"/>
</dbReference>
<keyword evidence="2" id="KW-0560">Oxidoreductase</keyword>
<dbReference type="GO" id="GO:0016705">
    <property type="term" value="F:oxidoreductase activity, acting on paired donors, with incorporation or reduction of molecular oxygen"/>
    <property type="evidence" value="ECO:0007669"/>
    <property type="project" value="InterPro"/>
</dbReference>
<dbReference type="GO" id="GO:0020037">
    <property type="term" value="F:heme binding"/>
    <property type="evidence" value="ECO:0007669"/>
    <property type="project" value="InterPro"/>
</dbReference>
<comment type="similarity">
    <text evidence="1 2">Belongs to the cytochrome P450 family.</text>
</comment>
<dbReference type="EMBL" id="QFQI01000008">
    <property type="protein sequence ID" value="PZQ59673.1"/>
    <property type="molecule type" value="Genomic_DNA"/>
</dbReference>
<dbReference type="SUPFAM" id="SSF48264">
    <property type="entry name" value="Cytochrome P450"/>
    <property type="match status" value="1"/>
</dbReference>
<dbReference type="PANTHER" id="PTHR46696">
    <property type="entry name" value="P450, PUTATIVE (EUROFUNG)-RELATED"/>
    <property type="match status" value="1"/>
</dbReference>
<organism evidence="3 4">
    <name type="scientific">Sphingomonas taxi</name>
    <dbReference type="NCBI Taxonomy" id="1549858"/>
    <lineage>
        <taxon>Bacteria</taxon>
        <taxon>Pseudomonadati</taxon>
        <taxon>Pseudomonadota</taxon>
        <taxon>Alphaproteobacteria</taxon>
        <taxon>Sphingomonadales</taxon>
        <taxon>Sphingomonadaceae</taxon>
        <taxon>Sphingomonas</taxon>
    </lineage>
</organism>
<dbReference type="Pfam" id="PF00067">
    <property type="entry name" value="p450"/>
    <property type="match status" value="1"/>
</dbReference>
<evidence type="ECO:0000256" key="1">
    <source>
        <dbReference type="ARBA" id="ARBA00010617"/>
    </source>
</evidence>
<accession>A0A2W5QXQ4</accession>
<keyword evidence="2" id="KW-0408">Iron</keyword>
<dbReference type="InterPro" id="IPR036396">
    <property type="entry name" value="Cyt_P450_sf"/>
</dbReference>
<evidence type="ECO:0000256" key="2">
    <source>
        <dbReference type="RuleBase" id="RU000461"/>
    </source>
</evidence>
<dbReference type="PRINTS" id="PR00385">
    <property type="entry name" value="P450"/>
</dbReference>
<dbReference type="AlphaFoldDB" id="A0A2W5QXQ4"/>